<accession>A0A2V5I0D9</accession>
<reference evidence="1 2" key="1">
    <citation type="submission" date="2018-02" db="EMBL/GenBank/DDBJ databases">
        <title>The genomes of Aspergillus section Nigri reveals drivers in fungal speciation.</title>
        <authorList>
            <consortium name="DOE Joint Genome Institute"/>
            <person name="Vesth T.C."/>
            <person name="Nybo J."/>
            <person name="Theobald S."/>
            <person name="Brandl J."/>
            <person name="Frisvad J.C."/>
            <person name="Nielsen K.F."/>
            <person name="Lyhne E.K."/>
            <person name="Kogle M.E."/>
            <person name="Kuo A."/>
            <person name="Riley R."/>
            <person name="Clum A."/>
            <person name="Nolan M."/>
            <person name="Lipzen A."/>
            <person name="Salamov A."/>
            <person name="Henrissat B."/>
            <person name="Wiebenga A."/>
            <person name="De vries R.P."/>
            <person name="Grigoriev I.V."/>
            <person name="Mortensen U.H."/>
            <person name="Andersen M.R."/>
            <person name="Baker S.E."/>
        </authorList>
    </citation>
    <scope>NUCLEOTIDE SEQUENCE [LARGE SCALE GENOMIC DNA]</scope>
    <source>
        <strain evidence="1 2">CBS 114.80</strain>
    </source>
</reference>
<protein>
    <submittedName>
        <fullName evidence="1">Uncharacterized protein</fullName>
    </submittedName>
</protein>
<proteinExistence type="predicted"/>
<organism evidence="1 2">
    <name type="scientific">Aspergillus indologenus CBS 114.80</name>
    <dbReference type="NCBI Taxonomy" id="1450541"/>
    <lineage>
        <taxon>Eukaryota</taxon>
        <taxon>Fungi</taxon>
        <taxon>Dikarya</taxon>
        <taxon>Ascomycota</taxon>
        <taxon>Pezizomycotina</taxon>
        <taxon>Eurotiomycetes</taxon>
        <taxon>Eurotiomycetidae</taxon>
        <taxon>Eurotiales</taxon>
        <taxon>Aspergillaceae</taxon>
        <taxon>Aspergillus</taxon>
        <taxon>Aspergillus subgen. Circumdati</taxon>
    </lineage>
</organism>
<sequence length="166" mass="17469">MRSSPSTKLRSRPLDRGISRALRQSALSVSSITCSSCQAQYFLPATSRGPLILGFLLGSAGPNRGCAITDSLTVGAGNTFMWIGYGLPASCLFTEHRISLYTYLQLEGVADPSSAISSASSSANILLVAEEPLLSPVFSDVSSSRTYLNVREQSAGFCPCGSNCST</sequence>
<dbReference type="AlphaFoldDB" id="A0A2V5I0D9"/>
<dbReference type="Proteomes" id="UP000248817">
    <property type="component" value="Unassembled WGS sequence"/>
</dbReference>
<evidence type="ECO:0000313" key="2">
    <source>
        <dbReference type="Proteomes" id="UP000248817"/>
    </source>
</evidence>
<gene>
    <name evidence="1" type="ORF">BP00DRAFT_478882</name>
</gene>
<dbReference type="EMBL" id="KZ825530">
    <property type="protein sequence ID" value="PYI29521.1"/>
    <property type="molecule type" value="Genomic_DNA"/>
</dbReference>
<evidence type="ECO:0000313" key="1">
    <source>
        <dbReference type="EMBL" id="PYI29521.1"/>
    </source>
</evidence>
<keyword evidence="2" id="KW-1185">Reference proteome</keyword>
<name>A0A2V5I0D9_9EURO</name>